<name>A0ABS0LJ73_9LACT</name>
<dbReference type="InterPro" id="IPR001910">
    <property type="entry name" value="Inosine/uridine_hydrolase_dom"/>
</dbReference>
<keyword evidence="2" id="KW-0378">Hydrolase</keyword>
<feature type="domain" description="Inosine/uridine-preferring nucleoside hydrolase" evidence="1">
    <location>
        <begin position="4"/>
        <end position="304"/>
    </location>
</feature>
<dbReference type="Pfam" id="PF01156">
    <property type="entry name" value="IU_nuc_hydro"/>
    <property type="match status" value="1"/>
</dbReference>
<dbReference type="Proteomes" id="UP000823401">
    <property type="component" value="Unassembled WGS sequence"/>
</dbReference>
<dbReference type="GO" id="GO:0016787">
    <property type="term" value="F:hydrolase activity"/>
    <property type="evidence" value="ECO:0007669"/>
    <property type="project" value="UniProtKB-KW"/>
</dbReference>
<comment type="caution">
    <text evidence="2">The sequence shown here is derived from an EMBL/GenBank/DDBJ whole genome shotgun (WGS) entry which is preliminary data.</text>
</comment>
<dbReference type="PANTHER" id="PTHR46190">
    <property type="entry name" value="SI:CH211-201H21.5-RELATED"/>
    <property type="match status" value="1"/>
</dbReference>
<proteinExistence type="predicted"/>
<dbReference type="RefSeq" id="WP_197104253.1">
    <property type="nucleotide sequence ID" value="NZ_JACCEL010000009.1"/>
</dbReference>
<organism evidence="2 3">
    <name type="scientific">Ruoffia tabacinasalis</name>
    <dbReference type="NCBI Taxonomy" id="87458"/>
    <lineage>
        <taxon>Bacteria</taxon>
        <taxon>Bacillati</taxon>
        <taxon>Bacillota</taxon>
        <taxon>Bacilli</taxon>
        <taxon>Lactobacillales</taxon>
        <taxon>Aerococcaceae</taxon>
        <taxon>Ruoffia</taxon>
    </lineage>
</organism>
<keyword evidence="3" id="KW-1185">Reference proteome</keyword>
<evidence type="ECO:0000313" key="2">
    <source>
        <dbReference type="EMBL" id="MBG9978142.1"/>
    </source>
</evidence>
<accession>A0ABS0LJ73</accession>
<sequence length="316" mass="34572">MRRVIIDTDTAGDDTTAILMALHHFKVEGITIASGNVEFNQQVENALVTVETFDPQEKVPVFKGHESPMISLPLKKHLTVEEIQGGNGMGDAVFPKPNQVAEDEHAVDFMIRTIKENPGEIEIIALAPLTNIAMAIKRDPTILADIKHIWIMGGINNALGNVAAVAEYNFYVDPEAARIVLHSGVPQTLVTWDASLDYGVIYDDDIAIIEALDTKGSKFFLDVNLFVKAFEFAKRGVDGITCTDSLLAAVAADESIVLKATDYYVDIETGGNLTRGFNLVDRENELGQAPNIRIIENIDSDKFKAMLGDMLADINN</sequence>
<gene>
    <name evidence="2" type="ORF">HYQ42_05005</name>
</gene>
<protein>
    <submittedName>
        <fullName evidence="2">Nucleoside hydrolase</fullName>
    </submittedName>
</protein>
<dbReference type="SUPFAM" id="SSF53590">
    <property type="entry name" value="Nucleoside hydrolase"/>
    <property type="match status" value="1"/>
</dbReference>
<dbReference type="Gene3D" id="3.90.245.10">
    <property type="entry name" value="Ribonucleoside hydrolase-like"/>
    <property type="match status" value="1"/>
</dbReference>
<dbReference type="InterPro" id="IPR036452">
    <property type="entry name" value="Ribo_hydro-like"/>
</dbReference>
<evidence type="ECO:0000259" key="1">
    <source>
        <dbReference type="Pfam" id="PF01156"/>
    </source>
</evidence>
<dbReference type="InterPro" id="IPR052775">
    <property type="entry name" value="IUN_hydrolase"/>
</dbReference>
<reference evidence="2 3" key="1">
    <citation type="submission" date="2020-07" db="EMBL/GenBank/DDBJ databases">
        <title>Facklamia lactis sp. nov., isolated from raw milk.</title>
        <authorList>
            <person name="Doll E.V."/>
            <person name="Huptas C."/>
            <person name="Staib L."/>
            <person name="Wenning M."/>
            <person name="Scherer S."/>
        </authorList>
    </citation>
    <scope>NUCLEOTIDE SEQUENCE [LARGE SCALE GENOMIC DNA]</scope>
    <source>
        <strain evidence="2 3">DSM 104272</strain>
    </source>
</reference>
<evidence type="ECO:0000313" key="3">
    <source>
        <dbReference type="Proteomes" id="UP000823401"/>
    </source>
</evidence>
<dbReference type="EMBL" id="JACCEL010000009">
    <property type="protein sequence ID" value="MBG9978142.1"/>
    <property type="molecule type" value="Genomic_DNA"/>
</dbReference>
<dbReference type="PANTHER" id="PTHR46190:SF1">
    <property type="entry name" value="SI:CH211-201H21.5"/>
    <property type="match status" value="1"/>
</dbReference>